<dbReference type="OrthoDB" id="903545at2759"/>
<evidence type="ECO:0000313" key="2">
    <source>
        <dbReference type="EMBL" id="CAA0809790.1"/>
    </source>
</evidence>
<reference evidence="2" key="1">
    <citation type="submission" date="2019-12" db="EMBL/GenBank/DDBJ databases">
        <authorList>
            <person name="Scholes J."/>
        </authorList>
    </citation>
    <scope>NUCLEOTIDE SEQUENCE</scope>
</reference>
<organism evidence="2 3">
    <name type="scientific">Striga hermonthica</name>
    <name type="common">Purple witchweed</name>
    <name type="synonym">Buchnera hermonthica</name>
    <dbReference type="NCBI Taxonomy" id="68872"/>
    <lineage>
        <taxon>Eukaryota</taxon>
        <taxon>Viridiplantae</taxon>
        <taxon>Streptophyta</taxon>
        <taxon>Embryophyta</taxon>
        <taxon>Tracheophyta</taxon>
        <taxon>Spermatophyta</taxon>
        <taxon>Magnoliopsida</taxon>
        <taxon>eudicotyledons</taxon>
        <taxon>Gunneridae</taxon>
        <taxon>Pentapetalae</taxon>
        <taxon>asterids</taxon>
        <taxon>lamiids</taxon>
        <taxon>Lamiales</taxon>
        <taxon>Orobanchaceae</taxon>
        <taxon>Buchnereae</taxon>
        <taxon>Striga</taxon>
    </lineage>
</organism>
<feature type="chain" id="PRO_5040245348" description="Pollen Ole e 1 allergen and extensin family protein" evidence="1">
    <location>
        <begin position="26"/>
        <end position="158"/>
    </location>
</feature>
<gene>
    <name evidence="2" type="ORF">SHERM_11701</name>
</gene>
<keyword evidence="1" id="KW-0732">Signal</keyword>
<comment type="caution">
    <text evidence="2">The sequence shown here is derived from an EMBL/GenBank/DDBJ whole genome shotgun (WGS) entry which is preliminary data.</text>
</comment>
<evidence type="ECO:0000313" key="3">
    <source>
        <dbReference type="Proteomes" id="UP001153555"/>
    </source>
</evidence>
<evidence type="ECO:0000256" key="1">
    <source>
        <dbReference type="SAM" id="SignalP"/>
    </source>
</evidence>
<name>A0A9N7MMZ0_STRHE</name>
<accession>A0A9N7MMZ0</accession>
<sequence length="158" mass="16329">MAHNHGLALLLIAFVFAASNPLAHSLQLNVTGLNVSGQLCCTPTGNCPGQGVSGALISLNCTNNLGVTTTVGQITTGINGTFNITVPGSTSLLRGLPNLPCVASAQLPFDYAICPMLSMLSSANRDLVGIVTFVDIVSTTAIDLIGNFVVREFILVEN</sequence>
<dbReference type="AlphaFoldDB" id="A0A9N7MMZ0"/>
<keyword evidence="3" id="KW-1185">Reference proteome</keyword>
<protein>
    <recommendedName>
        <fullName evidence="4">Pollen Ole e 1 allergen and extensin family protein</fullName>
    </recommendedName>
</protein>
<dbReference type="Proteomes" id="UP001153555">
    <property type="component" value="Unassembled WGS sequence"/>
</dbReference>
<proteinExistence type="predicted"/>
<evidence type="ECO:0008006" key="4">
    <source>
        <dbReference type="Google" id="ProtNLM"/>
    </source>
</evidence>
<dbReference type="EMBL" id="CACSLK010004199">
    <property type="protein sequence ID" value="CAA0809790.1"/>
    <property type="molecule type" value="Genomic_DNA"/>
</dbReference>
<feature type="signal peptide" evidence="1">
    <location>
        <begin position="1"/>
        <end position="25"/>
    </location>
</feature>